<dbReference type="GO" id="GO:0008408">
    <property type="term" value="F:3'-5' exonuclease activity"/>
    <property type="evidence" value="ECO:0007669"/>
    <property type="project" value="TreeGrafter"/>
</dbReference>
<dbReference type="SMART" id="SM00482">
    <property type="entry name" value="POLAc"/>
    <property type="match status" value="1"/>
</dbReference>
<dbReference type="STRING" id="51031.W2TYG9"/>
<name>W2TYG9_NECAM</name>
<dbReference type="GO" id="GO:0003677">
    <property type="term" value="F:DNA binding"/>
    <property type="evidence" value="ECO:0007669"/>
    <property type="project" value="InterPro"/>
</dbReference>
<protein>
    <recommendedName>
        <fullName evidence="1">Mitochondrial DNA polymerase catalytic subunit</fullName>
    </recommendedName>
</protein>
<dbReference type="GO" id="GO:0005760">
    <property type="term" value="C:gamma DNA polymerase complex"/>
    <property type="evidence" value="ECO:0007669"/>
    <property type="project" value="InterPro"/>
</dbReference>
<sequence length="388" mass="43106">MCRPDALTSWVLAECCPDSDDRWFFKLFSKRGNVYLDLASLSSEDVVMKSAFVPLIFVSGTTGNCSIEKNSREYEHVCEVVEKNRAKFGDIEPTGRSHNFGPFLFHQLSHPLGAQNVGDPLGKHFLRYIDSKVLRPTRHVEEFFVLLEALKSTKFWTNYAKRFESEIPVWYNSKAAPRLGAIAPAIVSAGTVSRRSVHKLWVTLTNESGTNRIGTGIKSLVQAPEGSVLVGADVDSQEQWLAGLFGDASHASALRETFLLIIFQCVRPAVTCDIFLSLVFSASRIDSIQQHDALNYARMYGAGEAHASKTLAQAGMDSKKAAKTARDLFKMTKGTESRKRCSNSLLNFSATALSVSVREKPFPDDDVVNFIVVHEVIAAVKLKDMRRY</sequence>
<dbReference type="InterPro" id="IPR043502">
    <property type="entry name" value="DNA/RNA_pol_sf"/>
</dbReference>
<dbReference type="SUPFAM" id="SSF56672">
    <property type="entry name" value="DNA/RNA polymerases"/>
    <property type="match status" value="1"/>
</dbReference>
<reference evidence="4" key="1">
    <citation type="journal article" date="2014" name="Nat. Genet.">
        <title>Genome of the human hookworm Necator americanus.</title>
        <authorList>
            <person name="Tang Y.T."/>
            <person name="Gao X."/>
            <person name="Rosa B.A."/>
            <person name="Abubucker S."/>
            <person name="Hallsworth-Pepin K."/>
            <person name="Martin J."/>
            <person name="Tyagi R."/>
            <person name="Heizer E."/>
            <person name="Zhang X."/>
            <person name="Bhonagiri-Palsikar V."/>
            <person name="Minx P."/>
            <person name="Warren W.C."/>
            <person name="Wang Q."/>
            <person name="Zhan B."/>
            <person name="Hotez P.J."/>
            <person name="Sternberg P.W."/>
            <person name="Dougall A."/>
            <person name="Gaze S.T."/>
            <person name="Mulvenna J."/>
            <person name="Sotillo J."/>
            <person name="Ranganathan S."/>
            <person name="Rabelo E.M."/>
            <person name="Wilson R.K."/>
            <person name="Felgner P.L."/>
            <person name="Bethony J."/>
            <person name="Hawdon J.M."/>
            <person name="Gasser R.B."/>
            <person name="Loukas A."/>
            <person name="Mitreva M."/>
        </authorList>
    </citation>
    <scope>NUCLEOTIDE SEQUENCE [LARGE SCALE GENOMIC DNA]</scope>
</reference>
<dbReference type="OrthoDB" id="5588663at2759"/>
<dbReference type="AlphaFoldDB" id="W2TYG9"/>
<dbReference type="InterPro" id="IPR001098">
    <property type="entry name" value="DNA-dir_DNA_pol_A_palm_dom"/>
</dbReference>
<feature type="domain" description="DNA-directed DNA polymerase family A palm" evidence="2">
    <location>
        <begin position="214"/>
        <end position="384"/>
    </location>
</feature>
<gene>
    <name evidence="3" type="ORF">NECAME_16189</name>
</gene>
<organism evidence="3 4">
    <name type="scientific">Necator americanus</name>
    <name type="common">Human hookworm</name>
    <dbReference type="NCBI Taxonomy" id="51031"/>
    <lineage>
        <taxon>Eukaryota</taxon>
        <taxon>Metazoa</taxon>
        <taxon>Ecdysozoa</taxon>
        <taxon>Nematoda</taxon>
        <taxon>Chromadorea</taxon>
        <taxon>Rhabditida</taxon>
        <taxon>Rhabditina</taxon>
        <taxon>Rhabditomorpha</taxon>
        <taxon>Strongyloidea</taxon>
        <taxon>Ancylostomatidae</taxon>
        <taxon>Bunostominae</taxon>
        <taxon>Necator</taxon>
    </lineage>
</organism>
<evidence type="ECO:0000313" key="3">
    <source>
        <dbReference type="EMBL" id="ETN86714.1"/>
    </source>
</evidence>
<keyword evidence="4" id="KW-1185">Reference proteome</keyword>
<dbReference type="EMBL" id="KI657509">
    <property type="protein sequence ID" value="ETN86714.1"/>
    <property type="molecule type" value="Genomic_DNA"/>
</dbReference>
<accession>W2TYG9</accession>
<dbReference type="KEGG" id="nai:NECAME_16189"/>
<dbReference type="PANTHER" id="PTHR10267">
    <property type="entry name" value="DNA POLYMERASE SUBUNIT GAMMA-1"/>
    <property type="match status" value="1"/>
</dbReference>
<evidence type="ECO:0000259" key="2">
    <source>
        <dbReference type="SMART" id="SM00482"/>
    </source>
</evidence>
<dbReference type="GO" id="GO:0003887">
    <property type="term" value="F:DNA-directed DNA polymerase activity"/>
    <property type="evidence" value="ECO:0007669"/>
    <property type="project" value="InterPro"/>
</dbReference>
<dbReference type="InterPro" id="IPR002297">
    <property type="entry name" value="DNA-dir_DNA_pol_A_mt"/>
</dbReference>
<proteinExistence type="predicted"/>
<evidence type="ECO:0000313" key="4">
    <source>
        <dbReference type="Proteomes" id="UP000053676"/>
    </source>
</evidence>
<dbReference type="Proteomes" id="UP000053676">
    <property type="component" value="Unassembled WGS sequence"/>
</dbReference>
<evidence type="ECO:0000256" key="1">
    <source>
        <dbReference type="ARBA" id="ARBA00031966"/>
    </source>
</evidence>
<dbReference type="GO" id="GO:0006264">
    <property type="term" value="P:mitochondrial DNA replication"/>
    <property type="evidence" value="ECO:0007669"/>
    <property type="project" value="TreeGrafter"/>
</dbReference>
<dbReference type="PANTHER" id="PTHR10267:SF0">
    <property type="entry name" value="DNA POLYMERASE SUBUNIT GAMMA-1"/>
    <property type="match status" value="1"/>
</dbReference>